<dbReference type="PANTHER" id="PTHR30055:SF209">
    <property type="entry name" value="POSSIBLE TRANSCRIPTIONAL REGULATORY PROTEIN (PROBABLY TETR-FAMILY)"/>
    <property type="match status" value="1"/>
</dbReference>
<dbReference type="PANTHER" id="PTHR30055">
    <property type="entry name" value="HTH-TYPE TRANSCRIPTIONAL REGULATOR RUTR"/>
    <property type="match status" value="1"/>
</dbReference>
<dbReference type="RefSeq" id="WP_219544025.1">
    <property type="nucleotide sequence ID" value="NZ_BAABFD010000013.1"/>
</dbReference>
<evidence type="ECO:0000313" key="5">
    <source>
        <dbReference type="EMBL" id="MDA0645566.1"/>
    </source>
</evidence>
<reference evidence="5 6" key="1">
    <citation type="submission" date="2022-11" db="EMBL/GenBank/DDBJ databases">
        <title>Nonomuraea corallina sp. nov., a new species of the genus Nonomuraea isolated from sea side sediment in Thai sea.</title>
        <authorList>
            <person name="Ngamcharungchit C."/>
            <person name="Matsumoto A."/>
            <person name="Suriyachadkun C."/>
            <person name="Panbangred W."/>
            <person name="Inahashi Y."/>
            <person name="Intra B."/>
        </authorList>
    </citation>
    <scope>NUCLEOTIDE SEQUENCE [LARGE SCALE GENOMIC DNA]</scope>
    <source>
        <strain evidence="5 6">DSM 43553</strain>
    </source>
</reference>
<dbReference type="Proteomes" id="UP001212498">
    <property type="component" value="Unassembled WGS sequence"/>
</dbReference>
<feature type="region of interest" description="Disordered" evidence="3">
    <location>
        <begin position="1"/>
        <end position="21"/>
    </location>
</feature>
<gene>
    <name evidence="5" type="ORF">OUY24_33490</name>
</gene>
<evidence type="ECO:0000256" key="3">
    <source>
        <dbReference type="SAM" id="MobiDB-lite"/>
    </source>
</evidence>
<evidence type="ECO:0000256" key="2">
    <source>
        <dbReference type="PROSITE-ProRule" id="PRU00335"/>
    </source>
</evidence>
<feature type="DNA-binding region" description="H-T-H motif" evidence="2">
    <location>
        <begin position="44"/>
        <end position="63"/>
    </location>
</feature>
<keyword evidence="1 2" id="KW-0238">DNA-binding</keyword>
<sequence>MCGRRQLPVVGQPQPERADAARNRQKIIDVAARMIESRGADQLSLDEVAKEACVGVGTVYRRFGDRAGLVWALIDERERRFQEAFMSGPPPLGPGAAPAERVGAFLAGLVDRVVSQLDLFLLVELGSPKSRFGGPYRVHHTHLATLLAEARPDADPHFLADALLAPLNAHLISYQRDERGLTVEEIKAGVASIAAAVTARPAP</sequence>
<dbReference type="Pfam" id="PF00440">
    <property type="entry name" value="TetR_N"/>
    <property type="match status" value="1"/>
</dbReference>
<feature type="domain" description="HTH tetR-type" evidence="4">
    <location>
        <begin position="21"/>
        <end position="81"/>
    </location>
</feature>
<dbReference type="EMBL" id="JAPNUD010000144">
    <property type="protein sequence ID" value="MDA0645566.1"/>
    <property type="molecule type" value="Genomic_DNA"/>
</dbReference>
<evidence type="ECO:0000313" key="6">
    <source>
        <dbReference type="Proteomes" id="UP001212498"/>
    </source>
</evidence>
<organism evidence="5 6">
    <name type="scientific">Nonomuraea ferruginea</name>
    <dbReference type="NCBI Taxonomy" id="46174"/>
    <lineage>
        <taxon>Bacteria</taxon>
        <taxon>Bacillati</taxon>
        <taxon>Actinomycetota</taxon>
        <taxon>Actinomycetes</taxon>
        <taxon>Streptosporangiales</taxon>
        <taxon>Streptosporangiaceae</taxon>
        <taxon>Nonomuraea</taxon>
    </lineage>
</organism>
<protein>
    <submittedName>
        <fullName evidence="5">TetR/AcrR family transcriptional regulator</fullName>
    </submittedName>
</protein>
<dbReference type="PROSITE" id="PS50977">
    <property type="entry name" value="HTH_TETR_2"/>
    <property type="match status" value="1"/>
</dbReference>
<accession>A0ABT4T9D1</accession>
<dbReference type="InterPro" id="IPR001647">
    <property type="entry name" value="HTH_TetR"/>
</dbReference>
<evidence type="ECO:0000256" key="1">
    <source>
        <dbReference type="ARBA" id="ARBA00023125"/>
    </source>
</evidence>
<name>A0ABT4T9D1_9ACTN</name>
<proteinExistence type="predicted"/>
<comment type="caution">
    <text evidence="5">The sequence shown here is derived from an EMBL/GenBank/DDBJ whole genome shotgun (WGS) entry which is preliminary data.</text>
</comment>
<evidence type="ECO:0000259" key="4">
    <source>
        <dbReference type="PROSITE" id="PS50977"/>
    </source>
</evidence>
<keyword evidence="6" id="KW-1185">Reference proteome</keyword>
<dbReference type="InterPro" id="IPR050109">
    <property type="entry name" value="HTH-type_TetR-like_transc_reg"/>
</dbReference>